<dbReference type="Gene3D" id="1.10.20.10">
    <property type="entry name" value="Histone, subunit A"/>
    <property type="match status" value="1"/>
</dbReference>
<proteinExistence type="predicted"/>
<feature type="non-terminal residue" evidence="2">
    <location>
        <position position="1"/>
    </location>
</feature>
<accession>A0A0F9AUV0</accession>
<gene>
    <name evidence="2" type="ORF">LCGC14_2805300</name>
</gene>
<comment type="caution">
    <text evidence="2">The sequence shown here is derived from an EMBL/GenBank/DDBJ whole genome shotgun (WGS) entry which is preliminary data.</text>
</comment>
<evidence type="ECO:0000256" key="1">
    <source>
        <dbReference type="SAM" id="MobiDB-lite"/>
    </source>
</evidence>
<evidence type="ECO:0008006" key="3">
    <source>
        <dbReference type="Google" id="ProtNLM"/>
    </source>
</evidence>
<organism evidence="2">
    <name type="scientific">marine sediment metagenome</name>
    <dbReference type="NCBI Taxonomy" id="412755"/>
    <lineage>
        <taxon>unclassified sequences</taxon>
        <taxon>metagenomes</taxon>
        <taxon>ecological metagenomes</taxon>
    </lineage>
</organism>
<feature type="region of interest" description="Disordered" evidence="1">
    <location>
        <begin position="1"/>
        <end position="33"/>
    </location>
</feature>
<name>A0A0F9AUV0_9ZZZZ</name>
<reference evidence="2" key="1">
    <citation type="journal article" date="2015" name="Nature">
        <title>Complex archaea that bridge the gap between prokaryotes and eukaryotes.</title>
        <authorList>
            <person name="Spang A."/>
            <person name="Saw J.H."/>
            <person name="Jorgensen S.L."/>
            <person name="Zaremba-Niedzwiedzka K."/>
            <person name="Martijn J."/>
            <person name="Lind A.E."/>
            <person name="van Eijk R."/>
            <person name="Schleper C."/>
            <person name="Guy L."/>
            <person name="Ettema T.J."/>
        </authorList>
    </citation>
    <scope>NUCLEOTIDE SEQUENCE</scope>
</reference>
<dbReference type="GO" id="GO:0046982">
    <property type="term" value="F:protein heterodimerization activity"/>
    <property type="evidence" value="ECO:0007669"/>
    <property type="project" value="InterPro"/>
</dbReference>
<dbReference type="EMBL" id="LAZR01052760">
    <property type="protein sequence ID" value="KKK82249.1"/>
    <property type="molecule type" value="Genomic_DNA"/>
</dbReference>
<sequence>AKAKPERKTAAKRKKKKKTTRSAVADDNDDVPPVVTPFKGCDVSVPKDRRERSDVSLPSLKRIARRSGVEQMQADILPYMRQLTVDFVDAVCRNAQLYTHAGDSERHSRVTVTKKDTQRALEHMGYPLYG</sequence>
<protein>
    <recommendedName>
        <fullName evidence="3">Transcription factor CBF/NF-Y/archaeal histone domain-containing protein</fullName>
    </recommendedName>
</protein>
<dbReference type="AlphaFoldDB" id="A0A0F9AUV0"/>
<dbReference type="InterPro" id="IPR009072">
    <property type="entry name" value="Histone-fold"/>
</dbReference>
<feature type="compositionally biased region" description="Basic residues" evidence="1">
    <location>
        <begin position="10"/>
        <end position="20"/>
    </location>
</feature>
<evidence type="ECO:0000313" key="2">
    <source>
        <dbReference type="EMBL" id="KKK82249.1"/>
    </source>
</evidence>
<dbReference type="SUPFAM" id="SSF47113">
    <property type="entry name" value="Histone-fold"/>
    <property type="match status" value="1"/>
</dbReference>